<keyword evidence="1" id="KW-0238">DNA-binding</keyword>
<dbReference type="GO" id="GO:0003677">
    <property type="term" value="F:DNA binding"/>
    <property type="evidence" value="ECO:0007669"/>
    <property type="project" value="UniProtKB-KW"/>
</dbReference>
<proteinExistence type="predicted"/>
<reference evidence="1" key="1">
    <citation type="submission" date="2019-10" db="EMBL/GenBank/DDBJ databases">
        <authorList>
            <consortium name="Genoscope - CEA"/>
            <person name="William W."/>
        </authorList>
    </citation>
    <scope>NUCLEOTIDE SEQUENCE [LARGE SCALE GENOMIC DNA]</scope>
    <source>
        <strain evidence="1">BBR_PRJEB10992</strain>
    </source>
</reference>
<dbReference type="RefSeq" id="WP_197047477.1">
    <property type="nucleotide sequence ID" value="NZ_LR734877.1"/>
</dbReference>
<protein>
    <submittedName>
        <fullName evidence="1">Cold-shock protein, DNA-binding</fullName>
    </submittedName>
</protein>
<name>A0A7Z9E1K2_9CYAN</name>
<dbReference type="AlphaFoldDB" id="A0A7Z9E1K2"/>
<organism evidence="1 2">
    <name type="scientific">Planktothrix serta PCC 8927</name>
    <dbReference type="NCBI Taxonomy" id="671068"/>
    <lineage>
        <taxon>Bacteria</taxon>
        <taxon>Bacillati</taxon>
        <taxon>Cyanobacteriota</taxon>
        <taxon>Cyanophyceae</taxon>
        <taxon>Oscillatoriophycideae</taxon>
        <taxon>Oscillatoriales</taxon>
        <taxon>Microcoleaceae</taxon>
        <taxon>Planktothrix</taxon>
    </lineage>
</organism>
<accession>A0A7Z9E1K2</accession>
<dbReference type="EMBL" id="CZCU02000152">
    <property type="protein sequence ID" value="VXD22552.1"/>
    <property type="molecule type" value="Genomic_DNA"/>
</dbReference>
<keyword evidence="2" id="KW-1185">Reference proteome</keyword>
<evidence type="ECO:0000313" key="1">
    <source>
        <dbReference type="EMBL" id="VXD22552.1"/>
    </source>
</evidence>
<dbReference type="Proteomes" id="UP000184550">
    <property type="component" value="Unassembled WGS sequence"/>
</dbReference>
<comment type="caution">
    <text evidence="1">The sequence shown here is derived from an EMBL/GenBank/DDBJ whole genome shotgun (WGS) entry which is preliminary data.</text>
</comment>
<evidence type="ECO:0000313" key="2">
    <source>
        <dbReference type="Proteomes" id="UP000184550"/>
    </source>
</evidence>
<sequence>MIVAIILLFIIECSPSEFPPVIQSIIKPGCKIKGNISLKTGNKLYYIPGMKDYKSTVIDRGKGERWFCTESEAIAKGWSKAPR</sequence>
<gene>
    <name evidence="1" type="ORF">PL8927_750151</name>
</gene>